<evidence type="ECO:0000313" key="9">
    <source>
        <dbReference type="EMBL" id="PAE90523.1"/>
    </source>
</evidence>
<evidence type="ECO:0000259" key="8">
    <source>
        <dbReference type="PROSITE" id="PS50850"/>
    </source>
</evidence>
<feature type="transmembrane region" description="Helical" evidence="7">
    <location>
        <begin position="326"/>
        <end position="348"/>
    </location>
</feature>
<evidence type="ECO:0000256" key="7">
    <source>
        <dbReference type="SAM" id="Phobius"/>
    </source>
</evidence>
<keyword evidence="3" id="KW-1003">Cell membrane</keyword>
<dbReference type="AlphaFoldDB" id="A0A268P449"/>
<dbReference type="EMBL" id="NPCC01000004">
    <property type="protein sequence ID" value="PAE90523.1"/>
    <property type="molecule type" value="Genomic_DNA"/>
</dbReference>
<comment type="subcellular location">
    <subcellularLocation>
        <location evidence="1">Cell membrane</location>
        <topology evidence="1">Multi-pass membrane protein</topology>
    </subcellularLocation>
</comment>
<feature type="transmembrane region" description="Helical" evidence="7">
    <location>
        <begin position="9"/>
        <end position="30"/>
    </location>
</feature>
<keyword evidence="2" id="KW-0813">Transport</keyword>
<dbReference type="InterPro" id="IPR011701">
    <property type="entry name" value="MFS"/>
</dbReference>
<evidence type="ECO:0000313" key="10">
    <source>
        <dbReference type="Proteomes" id="UP000216207"/>
    </source>
</evidence>
<dbReference type="PROSITE" id="PS50850">
    <property type="entry name" value="MFS"/>
    <property type="match status" value="1"/>
</dbReference>
<evidence type="ECO:0000256" key="4">
    <source>
        <dbReference type="ARBA" id="ARBA00022692"/>
    </source>
</evidence>
<proteinExistence type="predicted"/>
<feature type="transmembrane region" description="Helical" evidence="7">
    <location>
        <begin position="153"/>
        <end position="178"/>
    </location>
</feature>
<accession>A0A268P449</accession>
<dbReference type="InterPro" id="IPR036259">
    <property type="entry name" value="MFS_trans_sf"/>
</dbReference>
<keyword evidence="4 7" id="KW-0812">Transmembrane</keyword>
<comment type="caution">
    <text evidence="9">The sequence shown here is derived from an EMBL/GenBank/DDBJ whole genome shotgun (WGS) entry which is preliminary data.</text>
</comment>
<feature type="transmembrane region" description="Helical" evidence="7">
    <location>
        <begin position="354"/>
        <end position="373"/>
    </location>
</feature>
<dbReference type="InterPro" id="IPR020846">
    <property type="entry name" value="MFS_dom"/>
</dbReference>
<keyword evidence="6 7" id="KW-0472">Membrane</keyword>
<evidence type="ECO:0000256" key="6">
    <source>
        <dbReference type="ARBA" id="ARBA00023136"/>
    </source>
</evidence>
<dbReference type="Gene3D" id="1.20.1250.20">
    <property type="entry name" value="MFS general substrate transporter like domains"/>
    <property type="match status" value="1"/>
</dbReference>
<dbReference type="SUPFAM" id="SSF103473">
    <property type="entry name" value="MFS general substrate transporter"/>
    <property type="match status" value="1"/>
</dbReference>
<feature type="transmembrane region" description="Helical" evidence="7">
    <location>
        <begin position="266"/>
        <end position="283"/>
    </location>
</feature>
<dbReference type="InterPro" id="IPR050189">
    <property type="entry name" value="MFS_Efflux_Transporters"/>
</dbReference>
<feature type="transmembrane region" description="Helical" evidence="7">
    <location>
        <begin position="199"/>
        <end position="224"/>
    </location>
</feature>
<feature type="transmembrane region" description="Helical" evidence="7">
    <location>
        <begin position="236"/>
        <end position="254"/>
    </location>
</feature>
<dbReference type="PANTHER" id="PTHR43124">
    <property type="entry name" value="PURINE EFFLUX PUMP PBUE"/>
    <property type="match status" value="1"/>
</dbReference>
<evidence type="ECO:0000256" key="2">
    <source>
        <dbReference type="ARBA" id="ARBA00022448"/>
    </source>
</evidence>
<name>A0A268P449_SHOCL</name>
<sequence length="384" mass="41825">MKKNDYSGLFLLPTLIVLGNSMYVPLLPVIQQTYAFTQTESTWFLSTFTLAGVVAIPFAQHLARRTNIRKAMVISCFLVMVGSLVNVWAQMNEAATLLFAGRIVSGMGAGGATSLAYTYAGAFAKGNEKLVLFGRLELSNGIAKVSSPLIGSLLLYLSWTLSPYLFLLLAVGSIFFVWRNIAPLKWENPKVGQRSFRRYFFVAASEYMLSLVHLFLLYGLFFYASYLFSLFGFSPAVRGVLLALPFLAMVLCSANIRFVANVGQTAIRGVLLSLLLCCTLLLLFFSEQAIVLCIVLLICGGCTGVALPLASNALGEKTAGAVRERLIAYLSMARFLSIAAAPLFYQMWIGNGMVGLGSLVAVLAASLIIGICLHREKNQHITQI</sequence>
<protein>
    <recommendedName>
        <fullName evidence="8">Major facilitator superfamily (MFS) profile domain-containing protein</fullName>
    </recommendedName>
</protein>
<gene>
    <name evidence="9" type="ORF">CHH72_01130</name>
</gene>
<evidence type="ECO:0000256" key="3">
    <source>
        <dbReference type="ARBA" id="ARBA00022475"/>
    </source>
</evidence>
<dbReference type="GO" id="GO:0005886">
    <property type="term" value="C:plasma membrane"/>
    <property type="evidence" value="ECO:0007669"/>
    <property type="project" value="UniProtKB-SubCell"/>
</dbReference>
<dbReference type="PANTHER" id="PTHR43124:SF3">
    <property type="entry name" value="CHLORAMPHENICOL EFFLUX PUMP RV0191"/>
    <property type="match status" value="1"/>
</dbReference>
<feature type="transmembrane region" description="Helical" evidence="7">
    <location>
        <begin position="42"/>
        <end position="59"/>
    </location>
</feature>
<evidence type="ECO:0000256" key="1">
    <source>
        <dbReference type="ARBA" id="ARBA00004651"/>
    </source>
</evidence>
<dbReference type="RefSeq" id="WP_095326041.1">
    <property type="nucleotide sequence ID" value="NZ_NPCC01000004.1"/>
</dbReference>
<evidence type="ECO:0000256" key="5">
    <source>
        <dbReference type="ARBA" id="ARBA00022989"/>
    </source>
</evidence>
<dbReference type="Pfam" id="PF07690">
    <property type="entry name" value="MFS_1"/>
    <property type="match status" value="1"/>
</dbReference>
<organism evidence="9 10">
    <name type="scientific">Shouchella clausii</name>
    <name type="common">Alkalihalobacillus clausii</name>
    <dbReference type="NCBI Taxonomy" id="79880"/>
    <lineage>
        <taxon>Bacteria</taxon>
        <taxon>Bacillati</taxon>
        <taxon>Bacillota</taxon>
        <taxon>Bacilli</taxon>
        <taxon>Bacillales</taxon>
        <taxon>Bacillaceae</taxon>
        <taxon>Shouchella</taxon>
    </lineage>
</organism>
<reference evidence="9 10" key="1">
    <citation type="submission" date="2017-07" db="EMBL/GenBank/DDBJ databases">
        <title>Isolation and whole genome analysis of endospore-forming bacteria from heroin.</title>
        <authorList>
            <person name="Kalinowski J."/>
            <person name="Ahrens B."/>
            <person name="Al-Dilaimi A."/>
            <person name="Winkler A."/>
            <person name="Wibberg D."/>
            <person name="Schleenbecker U."/>
            <person name="Ruckert C."/>
            <person name="Wolfel R."/>
            <person name="Grass G."/>
        </authorList>
    </citation>
    <scope>NUCLEOTIDE SEQUENCE [LARGE SCALE GENOMIC DNA]</scope>
    <source>
        <strain evidence="9 10">7539</strain>
    </source>
</reference>
<dbReference type="Proteomes" id="UP000216207">
    <property type="component" value="Unassembled WGS sequence"/>
</dbReference>
<keyword evidence="5 7" id="KW-1133">Transmembrane helix</keyword>
<feature type="transmembrane region" description="Helical" evidence="7">
    <location>
        <begin position="289"/>
        <end position="314"/>
    </location>
</feature>
<dbReference type="GO" id="GO:0022857">
    <property type="term" value="F:transmembrane transporter activity"/>
    <property type="evidence" value="ECO:0007669"/>
    <property type="project" value="InterPro"/>
</dbReference>
<feature type="domain" description="Major facilitator superfamily (MFS) profile" evidence="8">
    <location>
        <begin position="1"/>
        <end position="378"/>
    </location>
</feature>